<feature type="compositionally biased region" description="Low complexity" evidence="1">
    <location>
        <begin position="248"/>
        <end position="259"/>
    </location>
</feature>
<proteinExistence type="predicted"/>
<protein>
    <submittedName>
        <fullName evidence="2">DUF4194 domain-containing protein</fullName>
    </submittedName>
</protein>
<dbReference type="RefSeq" id="WP_353707578.1">
    <property type="nucleotide sequence ID" value="NZ_CP159290.1"/>
</dbReference>
<dbReference type="InterPro" id="IPR025449">
    <property type="entry name" value="JetB"/>
</dbReference>
<accession>A0AAU8FXZ3</accession>
<gene>
    <name evidence="2" type="ORF">ABRQ22_17040</name>
</gene>
<dbReference type="AlphaFoldDB" id="A0AAU8FXZ3"/>
<organism evidence="2">
    <name type="scientific">Cellulosimicrobium sp. ES-005</name>
    <dbReference type="NCBI Taxonomy" id="3163031"/>
    <lineage>
        <taxon>Bacteria</taxon>
        <taxon>Bacillati</taxon>
        <taxon>Actinomycetota</taxon>
        <taxon>Actinomycetes</taxon>
        <taxon>Micrococcales</taxon>
        <taxon>Promicromonosporaceae</taxon>
        <taxon>Cellulosimicrobium</taxon>
    </lineage>
</organism>
<feature type="compositionally biased region" description="Low complexity" evidence="1">
    <location>
        <begin position="229"/>
        <end position="238"/>
    </location>
</feature>
<evidence type="ECO:0000313" key="2">
    <source>
        <dbReference type="EMBL" id="XCH29269.1"/>
    </source>
</evidence>
<evidence type="ECO:0000256" key="1">
    <source>
        <dbReference type="SAM" id="MobiDB-lite"/>
    </source>
</evidence>
<dbReference type="EMBL" id="CP159290">
    <property type="protein sequence ID" value="XCH29269.1"/>
    <property type="molecule type" value="Genomic_DNA"/>
</dbReference>
<feature type="region of interest" description="Disordered" evidence="1">
    <location>
        <begin position="223"/>
        <end position="259"/>
    </location>
</feature>
<feature type="region of interest" description="Disordered" evidence="1">
    <location>
        <begin position="159"/>
        <end position="184"/>
    </location>
</feature>
<sequence length="259" mass="27481">MSTTRTARDPELSVVVTSLLKGVVYRESGEALWRDLLAREAQVRDTVAMMGLQVVVDEGDGYAYLRSQPEHERDERVPRLIPRRELPFDVSLLLALLRKRLAQADSEGGDTRLVLARTEIVDLLRVFLAQDAGAAANEARLVDRVDGLVRRVVELGFLRPAGRPDPDGSPAGGAPGEDGDPASGDARRYEVRRILKAFVDAQWLADFDARLAQYLELAADGAGTGPGSRAGAAATGTSAGTGAGTGAGTSASTTTRTVA</sequence>
<name>A0AAU8FXZ3_9MICO</name>
<reference evidence="2" key="1">
    <citation type="submission" date="2024-06" db="EMBL/GenBank/DDBJ databases">
        <title>Complete genome sequence of the cellulolytic actinobacterium, Cellulosimicrobium ES-005.</title>
        <authorList>
            <person name="Matthews C.T."/>
            <person name="Underwood K.D."/>
            <person name="Ghanchi K.M."/>
            <person name="Fields S.D."/>
            <person name="Gardner S.G."/>
        </authorList>
    </citation>
    <scope>NUCLEOTIDE SEQUENCE</scope>
    <source>
        <strain evidence="2">ES-005</strain>
    </source>
</reference>
<dbReference type="Pfam" id="PF13835">
    <property type="entry name" value="DUF4194"/>
    <property type="match status" value="1"/>
</dbReference>